<dbReference type="Proteomes" id="UP000681027">
    <property type="component" value="Unassembled WGS sequence"/>
</dbReference>
<protein>
    <submittedName>
        <fullName evidence="4">GNAT family N-acetyltransferase</fullName>
    </submittedName>
</protein>
<keyword evidence="2" id="KW-0012">Acyltransferase</keyword>
<reference evidence="4 5" key="1">
    <citation type="submission" date="2021-05" db="EMBL/GenBank/DDBJ databases">
        <title>Novel Bacillus species.</title>
        <authorList>
            <person name="Liu G."/>
        </authorList>
    </citation>
    <scope>NUCLEOTIDE SEQUENCE [LARGE SCALE GENOMIC DNA]</scope>
    <source>
        <strain evidence="4 5">FJAT-49705</strain>
    </source>
</reference>
<accession>A0ABS5NYC1</accession>
<organism evidence="4 5">
    <name type="scientific">Cytobacillus citreus</name>
    <dbReference type="NCBI Taxonomy" id="2833586"/>
    <lineage>
        <taxon>Bacteria</taxon>
        <taxon>Bacillati</taxon>
        <taxon>Bacillota</taxon>
        <taxon>Bacilli</taxon>
        <taxon>Bacillales</taxon>
        <taxon>Bacillaceae</taxon>
        <taxon>Cytobacillus</taxon>
    </lineage>
</organism>
<sequence>MKNNVVEYKKLQSGDDSKFSQLVLLFNKEFESPNLNFVNSKNIRNLLINPKFVCFVACIDNKIVGGLTAYELEMYDQEGSSMYIYDLAVGKEYQRNGIGSRLVHEIIDFCKSKGIQDLFVQADGVDQHAIKFYKKIGGEQSETFQFSFNPLQMK</sequence>
<gene>
    <name evidence="4" type="ORF">KHA94_22035</name>
</gene>
<dbReference type="EMBL" id="JAGYPM010000006">
    <property type="protein sequence ID" value="MBS4192815.1"/>
    <property type="molecule type" value="Genomic_DNA"/>
</dbReference>
<keyword evidence="1" id="KW-0808">Transferase</keyword>
<dbReference type="PANTHER" id="PTHR42919">
    <property type="entry name" value="N-ALPHA-ACETYLTRANSFERASE"/>
    <property type="match status" value="1"/>
</dbReference>
<comment type="caution">
    <text evidence="4">The sequence shown here is derived from an EMBL/GenBank/DDBJ whole genome shotgun (WGS) entry which is preliminary data.</text>
</comment>
<evidence type="ECO:0000256" key="1">
    <source>
        <dbReference type="ARBA" id="ARBA00022679"/>
    </source>
</evidence>
<name>A0ABS5NYC1_9BACI</name>
<proteinExistence type="predicted"/>
<dbReference type="Gene3D" id="3.40.630.30">
    <property type="match status" value="1"/>
</dbReference>
<dbReference type="Pfam" id="PF00583">
    <property type="entry name" value="Acetyltransf_1"/>
    <property type="match status" value="1"/>
</dbReference>
<dbReference type="CDD" id="cd04301">
    <property type="entry name" value="NAT_SF"/>
    <property type="match status" value="1"/>
</dbReference>
<evidence type="ECO:0000256" key="2">
    <source>
        <dbReference type="ARBA" id="ARBA00023315"/>
    </source>
</evidence>
<dbReference type="SUPFAM" id="SSF55729">
    <property type="entry name" value="Acyl-CoA N-acyltransferases (Nat)"/>
    <property type="match status" value="1"/>
</dbReference>
<dbReference type="InterPro" id="IPR051556">
    <property type="entry name" value="N-term/lysine_N-AcTrnsfr"/>
</dbReference>
<dbReference type="InterPro" id="IPR016181">
    <property type="entry name" value="Acyl_CoA_acyltransferase"/>
</dbReference>
<dbReference type="RefSeq" id="WP_213104262.1">
    <property type="nucleotide sequence ID" value="NZ_JAGYPM010000006.1"/>
</dbReference>
<feature type="domain" description="N-acetyltransferase" evidence="3">
    <location>
        <begin position="6"/>
        <end position="154"/>
    </location>
</feature>
<dbReference type="PROSITE" id="PS51186">
    <property type="entry name" value="GNAT"/>
    <property type="match status" value="1"/>
</dbReference>
<evidence type="ECO:0000313" key="4">
    <source>
        <dbReference type="EMBL" id="MBS4192815.1"/>
    </source>
</evidence>
<dbReference type="InterPro" id="IPR000182">
    <property type="entry name" value="GNAT_dom"/>
</dbReference>
<evidence type="ECO:0000313" key="5">
    <source>
        <dbReference type="Proteomes" id="UP000681027"/>
    </source>
</evidence>
<evidence type="ECO:0000259" key="3">
    <source>
        <dbReference type="PROSITE" id="PS51186"/>
    </source>
</evidence>
<keyword evidence="5" id="KW-1185">Reference proteome</keyword>
<dbReference type="PANTHER" id="PTHR42919:SF8">
    <property type="entry name" value="N-ALPHA-ACETYLTRANSFERASE 50"/>
    <property type="match status" value="1"/>
</dbReference>